<gene>
    <name evidence="1" type="ORF">EYW47_04500</name>
</gene>
<proteinExistence type="predicted"/>
<accession>A0A4R5MDG7</accession>
<protein>
    <submittedName>
        <fullName evidence="1">Uncharacterized protein</fullName>
    </submittedName>
</protein>
<dbReference type="AlphaFoldDB" id="A0A4R5MDG7"/>
<evidence type="ECO:0000313" key="1">
    <source>
        <dbReference type="EMBL" id="TDG25128.1"/>
    </source>
</evidence>
<organism evidence="1 2">
    <name type="scientific">Paraburkholderia silviterrae</name>
    <dbReference type="NCBI Taxonomy" id="2528715"/>
    <lineage>
        <taxon>Bacteria</taxon>
        <taxon>Pseudomonadati</taxon>
        <taxon>Pseudomonadota</taxon>
        <taxon>Betaproteobacteria</taxon>
        <taxon>Burkholderiales</taxon>
        <taxon>Burkholderiaceae</taxon>
        <taxon>Paraburkholderia</taxon>
    </lineage>
</organism>
<sequence length="267" mass="29134">MGCTVDVQPHAFLCFTPDEITMPFSNSMLRQLAPWLPEQEDAYATHEETVPDDVIDDADELARAPQPIQQAENCSLPERDRIESLSLLSLKTSRFEERVDGNPTKGEGWEAVASALAHMPTDTADLARAMYLLDADGLRHTRDRLYALSGFRGGPIEHLGLSLVTATLQAFAAPRPCAHCHGAGRLLTGSHDVLDGDTGEWLRLPTYEPCGMCDGAGTAPASGEYVRESLRVSTAVWFALLAAPFDAMVNWLDDRLKEAHAVMSIEG</sequence>
<dbReference type="RefSeq" id="WP_133193694.1">
    <property type="nucleotide sequence ID" value="NZ_JBHUCW010000006.1"/>
</dbReference>
<dbReference type="OrthoDB" id="9779889at2"/>
<name>A0A4R5MDG7_9BURK</name>
<keyword evidence="2" id="KW-1185">Reference proteome</keyword>
<comment type="caution">
    <text evidence="1">The sequence shown here is derived from an EMBL/GenBank/DDBJ whole genome shotgun (WGS) entry which is preliminary data.</text>
</comment>
<reference evidence="1 2" key="1">
    <citation type="submission" date="2019-03" db="EMBL/GenBank/DDBJ databases">
        <title>Paraburkholderia sp. 4M-K11, isolated from subtropical forest soil.</title>
        <authorList>
            <person name="Gao Z.-H."/>
            <person name="Qiu L.-H."/>
        </authorList>
    </citation>
    <scope>NUCLEOTIDE SEQUENCE [LARGE SCALE GENOMIC DNA]</scope>
    <source>
        <strain evidence="1 2">4M-K11</strain>
    </source>
</reference>
<dbReference type="EMBL" id="SMRP01000002">
    <property type="protein sequence ID" value="TDG25128.1"/>
    <property type="molecule type" value="Genomic_DNA"/>
</dbReference>
<dbReference type="Proteomes" id="UP000295722">
    <property type="component" value="Unassembled WGS sequence"/>
</dbReference>
<evidence type="ECO:0000313" key="2">
    <source>
        <dbReference type="Proteomes" id="UP000295722"/>
    </source>
</evidence>